<dbReference type="GO" id="GO:0098978">
    <property type="term" value="C:glutamatergic synapse"/>
    <property type="evidence" value="ECO:0007669"/>
    <property type="project" value="TreeGrafter"/>
</dbReference>
<evidence type="ECO:0000313" key="4">
    <source>
        <dbReference type="Proteomes" id="UP000314986"/>
    </source>
</evidence>
<reference evidence="4" key="3">
    <citation type="journal article" date="2014" name="Nature">
        <title>Elephant shark genome provides unique insights into gnathostome evolution.</title>
        <authorList>
            <consortium name="International Elephant Shark Genome Sequencing Consortium"/>
            <person name="Venkatesh B."/>
            <person name="Lee A.P."/>
            <person name="Ravi V."/>
            <person name="Maurya A.K."/>
            <person name="Lian M.M."/>
            <person name="Swann J.B."/>
            <person name="Ohta Y."/>
            <person name="Flajnik M.F."/>
            <person name="Sutoh Y."/>
            <person name="Kasahara M."/>
            <person name="Hoon S."/>
            <person name="Gangu V."/>
            <person name="Roy S.W."/>
            <person name="Irimia M."/>
            <person name="Korzh V."/>
            <person name="Kondrychyn I."/>
            <person name="Lim Z.W."/>
            <person name="Tay B.H."/>
            <person name="Tohari S."/>
            <person name="Kong K.W."/>
            <person name="Ho S."/>
            <person name="Lorente-Galdos B."/>
            <person name="Quilez J."/>
            <person name="Marques-Bonet T."/>
            <person name="Raney B.J."/>
            <person name="Ingham P.W."/>
            <person name="Tay A."/>
            <person name="Hillier L.W."/>
            <person name="Minx P."/>
            <person name="Boehm T."/>
            <person name="Wilson R.K."/>
            <person name="Brenner S."/>
            <person name="Warren W.C."/>
        </authorList>
    </citation>
    <scope>NUCLEOTIDE SEQUENCE [LARGE SCALE GENOMIC DNA]</scope>
</reference>
<dbReference type="GeneTree" id="ENSGT00620000087961"/>
<sequence length="744" mass="82019">MRTTESQSSHVSTTRNGAVSNARIIITPVSRIFQTKGSPTGSQKKVKRTLPNPPPEEVGAGTGQGTFSGVGSVSRRRVCRTNTMARAKILQDIDRELELVERESSKLRKKQAELDEEEKEIDAKLRYLELGINRRKEALLKEREKRERAYLQGVAEDRDYMSDSEVSNIRETRLDGQHGLERPRTAPQPDYNQFLSPQTQAQPQYGSPSGLYTPYPYATPTPLTQAPTAYQPQALYHQHVSPYPSVPTIAYSQPTPANQHQHPAQLLLVQQKMRHSTLVDLEPKITSNYETVCSQPLLMSSPGVVESSYSGSPHLGLRLGLGLDDGVSLPMGSSVTGVSDSFYAELGERHAASRSYVLIEDLGELGHSGGVSGGFSLHEAHKEMQKSERLLRAGGEARRAAEAAAKDFVSSLPGSARLHGYGKVEEDPMEEPYELKLLKQQIKQEFRRGNDGLEHLSGLPHYHPHHHGTDSTNYRHFPKSEKYSIGRLTLEKQAAKQLPLSFLYQKQSQHKKPLLEPKVSKFSPIQEARDGESDYGAYLGSSAPSLVGVSSRARLIQDSVTFGLRKNIQEQQKFLGVRSALDDEVDKVYASSCGGGGGSRSRPSSVYGLDLSLKRDLSSSSLRAKAQDTEMLEAPSYAHLTPSGRTKPSSLPISQSRGRIPFVAQNSEEESPLSPVGQPMGMARASAGPLPPISADTREQFGSSHSLPEVQQHMREESRSRGYDRDIAFIMDDFQHAMSDSEGK</sequence>
<evidence type="ECO:0000256" key="1">
    <source>
        <dbReference type="SAM" id="Coils"/>
    </source>
</evidence>
<dbReference type="InterPro" id="IPR052098">
    <property type="entry name" value="Presynaptic_Scaffold_Bsn/Pclo"/>
</dbReference>
<dbReference type="GO" id="GO:0048788">
    <property type="term" value="C:cytoskeleton of presynaptic active zone"/>
    <property type="evidence" value="ECO:0007669"/>
    <property type="project" value="TreeGrafter"/>
</dbReference>
<dbReference type="GO" id="GO:0098982">
    <property type="term" value="C:GABA-ergic synapse"/>
    <property type="evidence" value="ECO:0007669"/>
    <property type="project" value="TreeGrafter"/>
</dbReference>
<feature type="region of interest" description="Disordered" evidence="2">
    <location>
        <begin position="30"/>
        <end position="75"/>
    </location>
</feature>
<dbReference type="Ensembl" id="ENSCMIT00000004346.1">
    <property type="protein sequence ID" value="ENSCMIP00000004186.1"/>
    <property type="gene ID" value="ENSCMIG00000002511.1"/>
</dbReference>
<organism evidence="3 4">
    <name type="scientific">Callorhinchus milii</name>
    <name type="common">Ghost shark</name>
    <dbReference type="NCBI Taxonomy" id="7868"/>
    <lineage>
        <taxon>Eukaryota</taxon>
        <taxon>Metazoa</taxon>
        <taxon>Chordata</taxon>
        <taxon>Craniata</taxon>
        <taxon>Vertebrata</taxon>
        <taxon>Chondrichthyes</taxon>
        <taxon>Holocephali</taxon>
        <taxon>Chimaeriformes</taxon>
        <taxon>Callorhinchidae</taxon>
        <taxon>Callorhinchus</taxon>
    </lineage>
</organism>
<dbReference type="Proteomes" id="UP000314986">
    <property type="component" value="Unassembled WGS sequence"/>
</dbReference>
<feature type="compositionally biased region" description="Polar residues" evidence="2">
    <location>
        <begin position="643"/>
        <end position="656"/>
    </location>
</feature>
<dbReference type="InParanoid" id="A0A4W3GLD4"/>
<feature type="compositionally biased region" description="Basic and acidic residues" evidence="2">
    <location>
        <begin position="171"/>
        <end position="184"/>
    </location>
</feature>
<dbReference type="PANTHER" id="PTHR14113">
    <property type="entry name" value="PICCOLO/BASSOON"/>
    <property type="match status" value="1"/>
</dbReference>
<proteinExistence type="predicted"/>
<dbReference type="GO" id="GO:1904071">
    <property type="term" value="P:presynaptic active zone assembly"/>
    <property type="evidence" value="ECO:0007669"/>
    <property type="project" value="TreeGrafter"/>
</dbReference>
<accession>A0A4W3GLD4</accession>
<reference evidence="4" key="2">
    <citation type="journal article" date="2007" name="PLoS Biol.">
        <title>Survey sequencing and comparative analysis of the elephant shark (Callorhinchus milii) genome.</title>
        <authorList>
            <person name="Venkatesh B."/>
            <person name="Kirkness E.F."/>
            <person name="Loh Y.H."/>
            <person name="Halpern A.L."/>
            <person name="Lee A.P."/>
            <person name="Johnson J."/>
            <person name="Dandona N."/>
            <person name="Viswanathan L.D."/>
            <person name="Tay A."/>
            <person name="Venter J.C."/>
            <person name="Strausberg R.L."/>
            <person name="Brenner S."/>
        </authorList>
    </citation>
    <scope>NUCLEOTIDE SEQUENCE [LARGE SCALE GENOMIC DNA]</scope>
</reference>
<protein>
    <submittedName>
        <fullName evidence="3">Uncharacterized protein</fullName>
    </submittedName>
</protein>
<reference evidence="3" key="5">
    <citation type="submission" date="2025-09" db="UniProtKB">
        <authorList>
            <consortium name="Ensembl"/>
        </authorList>
    </citation>
    <scope>IDENTIFICATION</scope>
</reference>
<reference evidence="3" key="4">
    <citation type="submission" date="2025-08" db="UniProtKB">
        <authorList>
            <consortium name="Ensembl"/>
        </authorList>
    </citation>
    <scope>IDENTIFICATION</scope>
</reference>
<dbReference type="AlphaFoldDB" id="A0A4W3GLD4"/>
<feature type="compositionally biased region" description="Basic and acidic residues" evidence="2">
    <location>
        <begin position="712"/>
        <end position="722"/>
    </location>
</feature>
<feature type="compositionally biased region" description="Polar residues" evidence="2">
    <location>
        <begin position="190"/>
        <end position="207"/>
    </location>
</feature>
<dbReference type="GO" id="GO:0035418">
    <property type="term" value="P:protein localization to synapse"/>
    <property type="evidence" value="ECO:0007669"/>
    <property type="project" value="TreeGrafter"/>
</dbReference>
<evidence type="ECO:0000313" key="3">
    <source>
        <dbReference type="Ensembl" id="ENSCMIP00000004186.1"/>
    </source>
</evidence>
<feature type="region of interest" description="Disordered" evidence="2">
    <location>
        <begin position="171"/>
        <end position="216"/>
    </location>
</feature>
<keyword evidence="4" id="KW-1185">Reference proteome</keyword>
<feature type="region of interest" description="Disordered" evidence="2">
    <location>
        <begin position="688"/>
        <end position="722"/>
    </location>
</feature>
<dbReference type="STRING" id="7868.ENSCMIP00000004186"/>
<feature type="region of interest" description="Disordered" evidence="2">
    <location>
        <begin position="622"/>
        <end position="656"/>
    </location>
</feature>
<name>A0A4W3GLD4_CALMI</name>
<dbReference type="PANTHER" id="PTHR14113:SF6">
    <property type="entry name" value="PROTEIN PICCOLO"/>
    <property type="match status" value="1"/>
</dbReference>
<feature type="coiled-coil region" evidence="1">
    <location>
        <begin position="90"/>
        <end position="127"/>
    </location>
</feature>
<evidence type="ECO:0000256" key="2">
    <source>
        <dbReference type="SAM" id="MobiDB-lite"/>
    </source>
</evidence>
<keyword evidence="1" id="KW-0175">Coiled coil</keyword>
<dbReference type="GO" id="GO:0030424">
    <property type="term" value="C:axon"/>
    <property type="evidence" value="ECO:0007669"/>
    <property type="project" value="TreeGrafter"/>
</dbReference>
<dbReference type="GO" id="GO:0098882">
    <property type="term" value="F:structural constituent of presynaptic active zone"/>
    <property type="evidence" value="ECO:0007669"/>
    <property type="project" value="TreeGrafter"/>
</dbReference>
<feature type="compositionally biased region" description="Polar residues" evidence="2">
    <location>
        <begin position="32"/>
        <end position="43"/>
    </location>
</feature>
<reference evidence="4" key="1">
    <citation type="journal article" date="2006" name="Science">
        <title>Ancient noncoding elements conserved in the human genome.</title>
        <authorList>
            <person name="Venkatesh B."/>
            <person name="Kirkness E.F."/>
            <person name="Loh Y.H."/>
            <person name="Halpern A.L."/>
            <person name="Lee A.P."/>
            <person name="Johnson J."/>
            <person name="Dandona N."/>
            <person name="Viswanathan L.D."/>
            <person name="Tay A."/>
            <person name="Venter J.C."/>
            <person name="Strausberg R.L."/>
            <person name="Brenner S."/>
        </authorList>
    </citation>
    <scope>NUCLEOTIDE SEQUENCE [LARGE SCALE GENOMIC DNA]</scope>
</reference>